<dbReference type="EMBL" id="CP021066">
    <property type="protein sequence ID" value="ARP61875.1"/>
    <property type="molecule type" value="Genomic_DNA"/>
</dbReference>
<dbReference type="GeneID" id="67470655"/>
<dbReference type="AlphaFoldDB" id="A0A1W6WZ64"/>
<gene>
    <name evidence="1" type="ORF">CAB88_33310</name>
</gene>
<proteinExistence type="predicted"/>
<protein>
    <submittedName>
        <fullName evidence="1">Aldehyde dehydrogenase</fullName>
    </submittedName>
</protein>
<reference evidence="1 2" key="1">
    <citation type="submission" date="2017-04" db="EMBL/GenBank/DDBJ databases">
        <title>Complete Genome Sequence of Bacillus thuringiensis type Strain ATCC 10792.</title>
        <authorList>
            <person name="Oh D.-H."/>
            <person name="Park B.-J."/>
            <person name="Shuai W."/>
            <person name="Chelliah R."/>
        </authorList>
    </citation>
    <scope>NUCLEOTIDE SEQUENCE [LARGE SCALE GENOMIC DNA]</scope>
    <source>
        <strain evidence="1 2">ATCC 10792</strain>
        <plasmid evidence="1 2">poh5</plasmid>
    </source>
</reference>
<evidence type="ECO:0000313" key="2">
    <source>
        <dbReference type="Proteomes" id="UP000194143"/>
    </source>
</evidence>
<name>A0A1W6WZ64_BACTU</name>
<sequence length="92" mass="10946">MVYSYCVDCESVYNCEDEKCCCGSKKRSVDWEEFAFIMGYPLYPVKKKYGVFHLDLSKRLDADALCDLKADNPELFYDEFKGWKERELKKRN</sequence>
<dbReference type="Proteomes" id="UP000194143">
    <property type="component" value="Plasmid poh5"/>
</dbReference>
<accession>A0A1W6WZ64</accession>
<keyword evidence="1" id="KW-0614">Plasmid</keyword>
<evidence type="ECO:0000313" key="1">
    <source>
        <dbReference type="EMBL" id="ARP61875.1"/>
    </source>
</evidence>
<geneLocation type="plasmid" evidence="1 2">
    <name>poh5</name>
</geneLocation>
<dbReference type="RefSeq" id="WP_000263095.1">
    <property type="nucleotide sequence ID" value="NZ_CP021066.1"/>
</dbReference>
<keyword evidence="2" id="KW-1185">Reference proteome</keyword>
<organism evidence="1 2">
    <name type="scientific">Bacillus thuringiensis</name>
    <dbReference type="NCBI Taxonomy" id="1428"/>
    <lineage>
        <taxon>Bacteria</taxon>
        <taxon>Bacillati</taxon>
        <taxon>Bacillota</taxon>
        <taxon>Bacilli</taxon>
        <taxon>Bacillales</taxon>
        <taxon>Bacillaceae</taxon>
        <taxon>Bacillus</taxon>
        <taxon>Bacillus cereus group</taxon>
    </lineage>
</organism>